<feature type="signal peptide" evidence="1">
    <location>
        <begin position="1"/>
        <end position="30"/>
    </location>
</feature>
<organism evidence="2 3">
    <name type="scientific">Massilia haematophila</name>
    <dbReference type="NCBI Taxonomy" id="457923"/>
    <lineage>
        <taxon>Bacteria</taxon>
        <taxon>Pseudomonadati</taxon>
        <taxon>Pseudomonadota</taxon>
        <taxon>Betaproteobacteria</taxon>
        <taxon>Burkholderiales</taxon>
        <taxon>Oxalobacteraceae</taxon>
        <taxon>Telluria group</taxon>
        <taxon>Massilia</taxon>
    </lineage>
</organism>
<dbReference type="RefSeq" id="WP_379734876.1">
    <property type="nucleotide sequence ID" value="NZ_JBHRVV010000001.1"/>
</dbReference>
<dbReference type="InterPro" id="IPR017465">
    <property type="entry name" value="EpsL_proteobac"/>
</dbReference>
<proteinExistence type="predicted"/>
<evidence type="ECO:0000256" key="1">
    <source>
        <dbReference type="SAM" id="SignalP"/>
    </source>
</evidence>
<sequence length="398" mass="44234">MRIDRQFPVHAARIAALVAVGCMAAGGAWAQDSFMPYVAYSIAYDDNVFGLPDDIDYKALAGRASGSDTVRTAHAGLKMDYRLSRQRFEASADFSRAAYAYFKALDHSGRDLQATWHWLAGKDFSGTLGASEVRALNQLTSIDSLERNLRRTRRGHGDGAWLLTPSWRLRMGGASFQLDHDLASQRFGNISEKTWETGVDYLARSGNSIGIVAGLLNGRYPERRTADGGAERYRQRDAKFRIDWRYSGKTRLEMLLGWSARKARGARVADFSGPSARIEATWQPSGKTLVEAGLWREVAAADEVLAFYSLNTGASLAPTWLISEKTSLRAALRYEQRDFEGAPVRISDTSRSATLTLSHAPSRALRFQLSAFAFDRNSNNRAQQYSRKGASLQAQYQF</sequence>
<dbReference type="Pfam" id="PF10082">
    <property type="entry name" value="BBP2_2"/>
    <property type="match status" value="1"/>
</dbReference>
<evidence type="ECO:0000313" key="2">
    <source>
        <dbReference type="EMBL" id="MFC3458445.1"/>
    </source>
</evidence>
<evidence type="ECO:0000313" key="3">
    <source>
        <dbReference type="Proteomes" id="UP001595665"/>
    </source>
</evidence>
<name>A0ABV7PID7_9BURK</name>
<reference evidence="3" key="1">
    <citation type="journal article" date="2019" name="Int. J. Syst. Evol. Microbiol.">
        <title>The Global Catalogue of Microorganisms (GCM) 10K type strain sequencing project: providing services to taxonomists for standard genome sequencing and annotation.</title>
        <authorList>
            <consortium name="The Broad Institute Genomics Platform"/>
            <consortium name="The Broad Institute Genome Sequencing Center for Infectious Disease"/>
            <person name="Wu L."/>
            <person name="Ma J."/>
        </authorList>
    </citation>
    <scope>NUCLEOTIDE SEQUENCE [LARGE SCALE GENOMIC DNA]</scope>
    <source>
        <strain evidence="3">CCM 7480</strain>
    </source>
</reference>
<dbReference type="NCBIfam" id="TIGR03014">
    <property type="entry name" value="EpsL"/>
    <property type="match status" value="1"/>
</dbReference>
<gene>
    <name evidence="2" type="primary">epsL</name>
    <name evidence="2" type="ORF">ACFOPH_09325</name>
</gene>
<keyword evidence="3" id="KW-1185">Reference proteome</keyword>
<comment type="caution">
    <text evidence="2">The sequence shown here is derived from an EMBL/GenBank/DDBJ whole genome shotgun (WGS) entry which is preliminary data.</text>
</comment>
<accession>A0ABV7PID7</accession>
<dbReference type="InterPro" id="IPR018759">
    <property type="entry name" value="BBP2_2"/>
</dbReference>
<dbReference type="Proteomes" id="UP001595665">
    <property type="component" value="Unassembled WGS sequence"/>
</dbReference>
<protein>
    <submittedName>
        <fullName evidence="2">XrtB/PEP-CTERM-associated polysaccharide biosynthesis outer membrane protein EpsL</fullName>
    </submittedName>
</protein>
<feature type="chain" id="PRO_5045534181" evidence="1">
    <location>
        <begin position="31"/>
        <end position="398"/>
    </location>
</feature>
<keyword evidence="1" id="KW-0732">Signal</keyword>
<dbReference type="EMBL" id="JBHRVV010000001">
    <property type="protein sequence ID" value="MFC3458445.1"/>
    <property type="molecule type" value="Genomic_DNA"/>
</dbReference>